<feature type="compositionally biased region" description="Low complexity" evidence="1">
    <location>
        <begin position="603"/>
        <end position="620"/>
    </location>
</feature>
<feature type="compositionally biased region" description="Basic residues" evidence="1">
    <location>
        <begin position="35"/>
        <end position="47"/>
    </location>
</feature>
<feature type="region of interest" description="Disordered" evidence="1">
    <location>
        <begin position="173"/>
        <end position="363"/>
    </location>
</feature>
<feature type="compositionally biased region" description="Basic and acidic residues" evidence="1">
    <location>
        <begin position="118"/>
        <end position="138"/>
    </location>
</feature>
<dbReference type="EMBL" id="JTDY01000838">
    <property type="protein sequence ID" value="KOB75716.1"/>
    <property type="molecule type" value="Genomic_DNA"/>
</dbReference>
<proteinExistence type="predicted"/>
<evidence type="ECO:0000313" key="2">
    <source>
        <dbReference type="EMBL" id="KOB75716.1"/>
    </source>
</evidence>
<feature type="compositionally biased region" description="Basic and acidic residues" evidence="1">
    <location>
        <begin position="228"/>
        <end position="275"/>
    </location>
</feature>
<comment type="caution">
    <text evidence="2">The sequence shown here is derived from an EMBL/GenBank/DDBJ whole genome shotgun (WGS) entry which is preliminary data.</text>
</comment>
<evidence type="ECO:0000256" key="1">
    <source>
        <dbReference type="SAM" id="MobiDB-lite"/>
    </source>
</evidence>
<keyword evidence="3" id="KW-1185">Reference proteome</keyword>
<feature type="compositionally biased region" description="Basic and acidic residues" evidence="1">
    <location>
        <begin position="146"/>
        <end position="158"/>
    </location>
</feature>
<feature type="compositionally biased region" description="Basic and acidic residues" evidence="1">
    <location>
        <begin position="560"/>
        <end position="580"/>
    </location>
</feature>
<gene>
    <name evidence="2" type="ORF">OBRU01_07026</name>
</gene>
<feature type="compositionally biased region" description="Gly residues" evidence="1">
    <location>
        <begin position="187"/>
        <end position="196"/>
    </location>
</feature>
<dbReference type="Proteomes" id="UP000037510">
    <property type="component" value="Unassembled WGS sequence"/>
</dbReference>
<dbReference type="STRING" id="104452.A0A0L7LKK4"/>
<feature type="compositionally biased region" description="Basic and acidic residues" evidence="1">
    <location>
        <begin position="282"/>
        <end position="292"/>
    </location>
</feature>
<organism evidence="2 3">
    <name type="scientific">Operophtera brumata</name>
    <name type="common">Winter moth</name>
    <name type="synonym">Phalaena brumata</name>
    <dbReference type="NCBI Taxonomy" id="104452"/>
    <lineage>
        <taxon>Eukaryota</taxon>
        <taxon>Metazoa</taxon>
        <taxon>Ecdysozoa</taxon>
        <taxon>Arthropoda</taxon>
        <taxon>Hexapoda</taxon>
        <taxon>Insecta</taxon>
        <taxon>Pterygota</taxon>
        <taxon>Neoptera</taxon>
        <taxon>Endopterygota</taxon>
        <taxon>Lepidoptera</taxon>
        <taxon>Glossata</taxon>
        <taxon>Ditrysia</taxon>
        <taxon>Geometroidea</taxon>
        <taxon>Geometridae</taxon>
        <taxon>Larentiinae</taxon>
        <taxon>Operophtera</taxon>
    </lineage>
</organism>
<feature type="compositionally biased region" description="Low complexity" evidence="1">
    <location>
        <begin position="500"/>
        <end position="525"/>
    </location>
</feature>
<dbReference type="AlphaFoldDB" id="A0A0L7LKK4"/>
<accession>A0A0L7LKK4</accession>
<feature type="compositionally biased region" description="Gly residues" evidence="1">
    <location>
        <begin position="466"/>
        <end position="478"/>
    </location>
</feature>
<feature type="compositionally biased region" description="Low complexity" evidence="1">
    <location>
        <begin position="479"/>
        <end position="491"/>
    </location>
</feature>
<protein>
    <submittedName>
        <fullName evidence="2">Putative hepatitis B virus X associated protein, hbxa</fullName>
    </submittedName>
</protein>
<dbReference type="PANTHER" id="PTHR48134:SF2">
    <property type="entry name" value="OS04G0609100 PROTEIN"/>
    <property type="match status" value="1"/>
</dbReference>
<feature type="region of interest" description="Disordered" evidence="1">
    <location>
        <begin position="1"/>
        <end position="158"/>
    </location>
</feature>
<name>A0A0L7LKK4_OPEBR</name>
<dbReference type="PANTHER" id="PTHR48134">
    <property type="entry name" value="GLYCOPROTEIN 96-92-RELATED-RELATED"/>
    <property type="match status" value="1"/>
</dbReference>
<evidence type="ECO:0000313" key="3">
    <source>
        <dbReference type="Proteomes" id="UP000037510"/>
    </source>
</evidence>
<reference evidence="2 3" key="1">
    <citation type="journal article" date="2015" name="Genome Biol. Evol.">
        <title>The genome of winter moth (Operophtera brumata) provides a genomic perspective on sexual dimorphism and phenology.</title>
        <authorList>
            <person name="Derks M.F."/>
            <person name="Smit S."/>
            <person name="Salis L."/>
            <person name="Schijlen E."/>
            <person name="Bossers A."/>
            <person name="Mateman C."/>
            <person name="Pijl A.S."/>
            <person name="de Ridder D."/>
            <person name="Groenen M.A."/>
            <person name="Visser M.E."/>
            <person name="Megens H.J."/>
        </authorList>
    </citation>
    <scope>NUCLEOTIDE SEQUENCE [LARGE SCALE GENOMIC DNA]</scope>
    <source>
        <strain evidence="2">WM2013NL</strain>
        <tissue evidence="2">Head and thorax</tissue>
    </source>
</reference>
<feature type="compositionally biased region" description="Basic residues" evidence="1">
    <location>
        <begin position="54"/>
        <end position="63"/>
    </location>
</feature>
<sequence length="620" mass="68855">MTESSPETKKKKKGIFEDSSSESAGAKEWSSASKPKPKSSHHHHRTKDRSQKREKSKKSRRSRGLTQYDAEGNVIRARVTYGGLSGGEEGDNDWSPKHRTRQKKINYTEMPNTESEDEMHKSSGKHMPDSSDEFKVTESSDSDWDAEQKKKEETSAERMKALTDLVKKTAVVPLEKLPEDGSARSWRGGGGGGGARAGSPQTDDALAKLVGVKVKELGHDGSPTKTNQLEREKKRQEREAKQAEKEAKRQERLQKKEEKEKMKEQKAKEREEKKLAKIAQQETKRVKKEKEYAGPMVGYGLPPGGMGGEMFQQRPPTPYHDQRFPNAPRLQEKEYAGPMDGYGLPPGGMGGEMFQQRPPTPYHDQRFPNAPRLQKEYAGLMVGYGLPPGGMGGEMFQQRPPNPYHDQRFPNAPRLQVRAELRGMLAGEDRGSHSQHNALREGPMMYPNNSGYGPRGPQNMYQLHPGLGGGPGGPGGQGARQYPPQYYRLPPSAGPAYVDAPPRAARLHAPPARLRIPRAPALRHASGPPARPTGCLTQPADTSRRPYLYGPSNRPAELARPTESRPTGYDRRPARPEPSKRPAHAPRRPADTFRRASNSSQSARKTATTPTKLTRTTEFA</sequence>
<feature type="region of interest" description="Disordered" evidence="1">
    <location>
        <begin position="426"/>
        <end position="620"/>
    </location>
</feature>